<evidence type="ECO:0000313" key="3">
    <source>
        <dbReference type="EMBL" id="RVW90255.1"/>
    </source>
</evidence>
<protein>
    <recommendedName>
        <fullName evidence="2">Retrovirus-related Pol polyprotein from transposon TNT 1-94-like beta-barrel domain-containing protein</fullName>
    </recommendedName>
</protein>
<evidence type="ECO:0000259" key="2">
    <source>
        <dbReference type="Pfam" id="PF22936"/>
    </source>
</evidence>
<gene>
    <name evidence="3" type="ORF">CK203_036770</name>
</gene>
<comment type="caution">
    <text evidence="3">The sequence shown here is derived from an EMBL/GenBank/DDBJ whole genome shotgun (WGS) entry which is preliminary data.</text>
</comment>
<dbReference type="PANTHER" id="PTHR34222">
    <property type="entry name" value="GAG_PRE-INTEGRS DOMAIN-CONTAINING PROTEIN"/>
    <property type="match status" value="1"/>
</dbReference>
<feature type="domain" description="Retrovirus-related Pol polyprotein from transposon TNT 1-94-like beta-barrel" evidence="2">
    <location>
        <begin position="288"/>
        <end position="326"/>
    </location>
</feature>
<reference evidence="3 4" key="1">
    <citation type="journal article" date="2018" name="PLoS Genet.">
        <title>Population sequencing reveals clonal diversity and ancestral inbreeding in the grapevine cultivar Chardonnay.</title>
        <authorList>
            <person name="Roach M.J."/>
            <person name="Johnson D.L."/>
            <person name="Bohlmann J."/>
            <person name="van Vuuren H.J."/>
            <person name="Jones S.J."/>
            <person name="Pretorius I.S."/>
            <person name="Schmidt S.A."/>
            <person name="Borneman A.R."/>
        </authorList>
    </citation>
    <scope>NUCLEOTIDE SEQUENCE [LARGE SCALE GENOMIC DNA]</scope>
    <source>
        <strain evidence="4">cv. Chardonnay</strain>
        <tissue evidence="3">Leaf</tissue>
    </source>
</reference>
<dbReference type="AlphaFoldDB" id="A0A438I0M2"/>
<feature type="compositionally biased region" description="Polar residues" evidence="1">
    <location>
        <begin position="165"/>
        <end position="181"/>
    </location>
</feature>
<feature type="region of interest" description="Disordered" evidence="1">
    <location>
        <begin position="213"/>
        <end position="246"/>
    </location>
</feature>
<dbReference type="Pfam" id="PF22936">
    <property type="entry name" value="Pol_BBD"/>
    <property type="match status" value="1"/>
</dbReference>
<feature type="region of interest" description="Disordered" evidence="1">
    <location>
        <begin position="165"/>
        <end position="195"/>
    </location>
</feature>
<proteinExistence type="predicted"/>
<dbReference type="PANTHER" id="PTHR34222:SF95">
    <property type="entry name" value="RRNA 2'-O-METHYLTRANSFERASE FIBRILLARIN-LIKE ISOFORM X1"/>
    <property type="match status" value="1"/>
</dbReference>
<sequence length="378" mass="41235">MATKSFTFSSVISGSPMITSEKLVGSENYLSWSASVELRFMGQGYEDHLVTQKANIPEAKGLYTNDIQRLYKVASSIVNVRQQDMDLSTYIGQIASFKEEFLTVMPLTTDVEDQRTQIDKFFMVLMLIGLRSDIETVRDQILGSSSVPSLDDVFARLLRISSTQTLPSDNTSDSSMLVSQTNSRGGCSGNRGRGQRPHCTYCNKLGHTHDRCYQLHGRPPRTAHVTQSSDPQPPQPPSSSTSQGISLTDSEYDDYLRYQATKSTSVASVAQTGNASACLTHTSSLRPWILDSGTSDHISGNKDLFSSITTTFTLPTVTLANGSQTMEKGPEYGKTIGIGRESQGLYHLTSPSTPAVCISTDAPLFIHSCLGHPSLSKF</sequence>
<organism evidence="3 4">
    <name type="scientific">Vitis vinifera</name>
    <name type="common">Grape</name>
    <dbReference type="NCBI Taxonomy" id="29760"/>
    <lineage>
        <taxon>Eukaryota</taxon>
        <taxon>Viridiplantae</taxon>
        <taxon>Streptophyta</taxon>
        <taxon>Embryophyta</taxon>
        <taxon>Tracheophyta</taxon>
        <taxon>Spermatophyta</taxon>
        <taxon>Magnoliopsida</taxon>
        <taxon>eudicotyledons</taxon>
        <taxon>Gunneridae</taxon>
        <taxon>Pentapetalae</taxon>
        <taxon>rosids</taxon>
        <taxon>Vitales</taxon>
        <taxon>Vitaceae</taxon>
        <taxon>Viteae</taxon>
        <taxon>Vitis</taxon>
    </lineage>
</organism>
<evidence type="ECO:0000256" key="1">
    <source>
        <dbReference type="SAM" id="MobiDB-lite"/>
    </source>
</evidence>
<dbReference type="EMBL" id="QGNW01000156">
    <property type="protein sequence ID" value="RVW90255.1"/>
    <property type="molecule type" value="Genomic_DNA"/>
</dbReference>
<dbReference type="Proteomes" id="UP000288805">
    <property type="component" value="Unassembled WGS sequence"/>
</dbReference>
<dbReference type="InterPro" id="IPR054722">
    <property type="entry name" value="PolX-like_BBD"/>
</dbReference>
<name>A0A438I0M2_VITVI</name>
<accession>A0A438I0M2</accession>
<evidence type="ECO:0000313" key="4">
    <source>
        <dbReference type="Proteomes" id="UP000288805"/>
    </source>
</evidence>